<dbReference type="GO" id="GO:0005886">
    <property type="term" value="C:plasma membrane"/>
    <property type="evidence" value="ECO:0007669"/>
    <property type="project" value="UniProtKB-SubCell"/>
</dbReference>
<dbReference type="AlphaFoldDB" id="A0A1E3VRN5"/>
<keyword evidence="15" id="KW-1185">Reference proteome</keyword>
<dbReference type="InterPro" id="IPR045863">
    <property type="entry name" value="CorA_TM1_TM2"/>
</dbReference>
<comment type="function">
    <text evidence="13">Mediates influx of magnesium ions.</text>
</comment>
<evidence type="ECO:0000256" key="10">
    <source>
        <dbReference type="ARBA" id="ARBA00023065"/>
    </source>
</evidence>
<dbReference type="InterPro" id="IPR002523">
    <property type="entry name" value="MgTranspt_CorA/ZnTranspt_ZntB"/>
</dbReference>
<evidence type="ECO:0000256" key="13">
    <source>
        <dbReference type="RuleBase" id="RU362010"/>
    </source>
</evidence>
<dbReference type="NCBIfam" id="TIGR00383">
    <property type="entry name" value="corA"/>
    <property type="match status" value="1"/>
</dbReference>
<evidence type="ECO:0000256" key="12">
    <source>
        <dbReference type="ARBA" id="ARBA00034269"/>
    </source>
</evidence>
<dbReference type="PANTHER" id="PTHR47685">
    <property type="entry name" value="MAGNESIUM TRANSPORT PROTEIN CORA"/>
    <property type="match status" value="1"/>
</dbReference>
<evidence type="ECO:0000256" key="7">
    <source>
        <dbReference type="ARBA" id="ARBA00022692"/>
    </source>
</evidence>
<accession>A0A1E3VRN5</accession>
<comment type="catalytic activity">
    <reaction evidence="12">
        <text>Mg(2+)(in) = Mg(2+)(out)</text>
        <dbReference type="Rhea" id="RHEA:29827"/>
        <dbReference type="ChEBI" id="CHEBI:18420"/>
    </reaction>
</comment>
<dbReference type="Proteomes" id="UP000094472">
    <property type="component" value="Unassembled WGS sequence"/>
</dbReference>
<organism evidence="14 15">
    <name type="scientific">Methyloceanibacter superfactus</name>
    <dbReference type="NCBI Taxonomy" id="1774969"/>
    <lineage>
        <taxon>Bacteria</taxon>
        <taxon>Pseudomonadati</taxon>
        <taxon>Pseudomonadota</taxon>
        <taxon>Alphaproteobacteria</taxon>
        <taxon>Hyphomicrobiales</taxon>
        <taxon>Hyphomicrobiaceae</taxon>
        <taxon>Methyloceanibacter</taxon>
    </lineage>
</organism>
<dbReference type="Gene3D" id="3.30.460.20">
    <property type="entry name" value="CorA soluble domain-like"/>
    <property type="match status" value="1"/>
</dbReference>
<keyword evidence="11 13" id="KW-0472">Membrane</keyword>
<evidence type="ECO:0000256" key="4">
    <source>
        <dbReference type="ARBA" id="ARBA00022448"/>
    </source>
</evidence>
<evidence type="ECO:0000313" key="14">
    <source>
        <dbReference type="EMBL" id="ODR96193.1"/>
    </source>
</evidence>
<keyword evidence="8 13" id="KW-0460">Magnesium</keyword>
<dbReference type="PANTHER" id="PTHR47685:SF1">
    <property type="entry name" value="MAGNESIUM TRANSPORT PROTEIN CORA"/>
    <property type="match status" value="1"/>
</dbReference>
<keyword evidence="4 13" id="KW-0813">Transport</keyword>
<keyword evidence="5 13" id="KW-1003">Cell membrane</keyword>
<comment type="similarity">
    <text evidence="2 13">Belongs to the CorA metal ion transporter (MIT) (TC 1.A.35) family.</text>
</comment>
<comment type="subcellular location">
    <subcellularLocation>
        <location evidence="1">Cell inner membrane</location>
        <topology evidence="1">Multi-pass membrane protein</topology>
    </subcellularLocation>
    <subcellularLocation>
        <location evidence="13">Membrane</location>
        <topology evidence="13">Multi-pass membrane protein</topology>
    </subcellularLocation>
</comment>
<evidence type="ECO:0000313" key="15">
    <source>
        <dbReference type="Proteomes" id="UP000094472"/>
    </source>
</evidence>
<dbReference type="GO" id="GO:0015099">
    <property type="term" value="F:nickel cation transmembrane transporter activity"/>
    <property type="evidence" value="ECO:0007669"/>
    <property type="project" value="TreeGrafter"/>
</dbReference>
<dbReference type="GO" id="GO:0015095">
    <property type="term" value="F:magnesium ion transmembrane transporter activity"/>
    <property type="evidence" value="ECO:0007669"/>
    <property type="project" value="UniProtKB-UniRule"/>
</dbReference>
<keyword evidence="10 13" id="KW-0406">Ion transport</keyword>
<evidence type="ECO:0000256" key="3">
    <source>
        <dbReference type="ARBA" id="ARBA00019439"/>
    </source>
</evidence>
<dbReference type="RefSeq" id="WP_069442492.1">
    <property type="nucleotide sequence ID" value="NZ_LPWF01000030.1"/>
</dbReference>
<evidence type="ECO:0000256" key="11">
    <source>
        <dbReference type="ARBA" id="ARBA00023136"/>
    </source>
</evidence>
<evidence type="ECO:0000256" key="8">
    <source>
        <dbReference type="ARBA" id="ARBA00022842"/>
    </source>
</evidence>
<dbReference type="FunFam" id="1.20.58.340:FF:000001">
    <property type="entry name" value="Magnesium transport protein CorA"/>
    <property type="match status" value="1"/>
</dbReference>
<dbReference type="GO" id="GO:0015087">
    <property type="term" value="F:cobalt ion transmembrane transporter activity"/>
    <property type="evidence" value="ECO:0007669"/>
    <property type="project" value="UniProtKB-UniRule"/>
</dbReference>
<dbReference type="CDD" id="cd12837">
    <property type="entry name" value="EcCorA-like_u1"/>
    <property type="match status" value="1"/>
</dbReference>
<dbReference type="InterPro" id="IPR050829">
    <property type="entry name" value="CorA_MIT"/>
</dbReference>
<protein>
    <recommendedName>
        <fullName evidence="3 13">Magnesium transport protein CorA</fullName>
    </recommendedName>
</protein>
<evidence type="ECO:0000256" key="1">
    <source>
        <dbReference type="ARBA" id="ARBA00004429"/>
    </source>
</evidence>
<evidence type="ECO:0000256" key="6">
    <source>
        <dbReference type="ARBA" id="ARBA00022519"/>
    </source>
</evidence>
<dbReference type="InterPro" id="IPR004488">
    <property type="entry name" value="Mg/Co-transport_prot_CorA"/>
</dbReference>
<dbReference type="OrthoDB" id="9803416at2"/>
<proteinExistence type="inferred from homology"/>
<keyword evidence="6" id="KW-0997">Cell inner membrane</keyword>
<reference evidence="14 15" key="1">
    <citation type="journal article" date="2016" name="Environ. Microbiol.">
        <title>New Methyloceanibacter diversity from North Sea sediments includes methanotroph containing solely the soluble methane monooxygenase.</title>
        <authorList>
            <person name="Vekeman B."/>
            <person name="Kerckhof F.M."/>
            <person name="Cremers G."/>
            <person name="de Vos P."/>
            <person name="Vandamme P."/>
            <person name="Boon N."/>
            <person name="Op den Camp H.J."/>
            <person name="Heylen K."/>
        </authorList>
    </citation>
    <scope>NUCLEOTIDE SEQUENCE [LARGE SCALE GENOMIC DNA]</scope>
    <source>
        <strain evidence="14 15">R-67175</strain>
    </source>
</reference>
<feature type="transmembrane region" description="Helical" evidence="13">
    <location>
        <begin position="296"/>
        <end position="317"/>
    </location>
</feature>
<feature type="transmembrane region" description="Helical" evidence="13">
    <location>
        <begin position="262"/>
        <end position="284"/>
    </location>
</feature>
<evidence type="ECO:0000256" key="5">
    <source>
        <dbReference type="ARBA" id="ARBA00022475"/>
    </source>
</evidence>
<sequence length="323" mass="36184">MLKIYEFLAGELKVQTGKPRITAEAVWIDLLNPTADEESKVEKSLGIDVPTREEQQEIEVSDRLYHEDGAYFMTATLLYQGENAAATTTPVSFILAGTRLLTVRYAEPRAFDIFLARCNRSESDLSTGPAVLMGLLDTIVDRLADFIERIQAEVELLSHSVFENHGAASSRQRRFDVLLRSIGREGEVASKARESGHSLGRLVTFLSYAVNERKDGKPMQTRVRTVARDVTSLTDHATFLSGKIIFLLDATLGMINIQQNDIIKIFSVAAVVFLPPTLIASIYGMNFHTMPELDWIFGYPFALGLMVLFAVLPYIYFKHKGWL</sequence>
<name>A0A1E3VRN5_9HYPH</name>
<evidence type="ECO:0000256" key="2">
    <source>
        <dbReference type="ARBA" id="ARBA00009765"/>
    </source>
</evidence>
<keyword evidence="7 13" id="KW-0812">Transmembrane</keyword>
<evidence type="ECO:0000256" key="9">
    <source>
        <dbReference type="ARBA" id="ARBA00022989"/>
    </source>
</evidence>
<dbReference type="InterPro" id="IPR045861">
    <property type="entry name" value="CorA_cytoplasmic_dom"/>
</dbReference>
<dbReference type="SUPFAM" id="SSF144083">
    <property type="entry name" value="Magnesium transport protein CorA, transmembrane region"/>
    <property type="match status" value="1"/>
</dbReference>
<dbReference type="Gene3D" id="1.20.58.340">
    <property type="entry name" value="Magnesium transport protein CorA, transmembrane region"/>
    <property type="match status" value="2"/>
</dbReference>
<dbReference type="SUPFAM" id="SSF143865">
    <property type="entry name" value="CorA soluble domain-like"/>
    <property type="match status" value="1"/>
</dbReference>
<gene>
    <name evidence="13" type="primary">corA</name>
    <name evidence="14" type="ORF">AUC69_15690</name>
</gene>
<dbReference type="Pfam" id="PF01544">
    <property type="entry name" value="CorA"/>
    <property type="match status" value="1"/>
</dbReference>
<dbReference type="EMBL" id="LPWF01000030">
    <property type="protein sequence ID" value="ODR96193.1"/>
    <property type="molecule type" value="Genomic_DNA"/>
</dbReference>
<keyword evidence="9 13" id="KW-1133">Transmembrane helix</keyword>
<comment type="caution">
    <text evidence="14">The sequence shown here is derived from an EMBL/GenBank/DDBJ whole genome shotgun (WGS) entry which is preliminary data.</text>
</comment>